<comment type="cofactor">
    <cofactor evidence="11">
        <name>Zn(2+)</name>
        <dbReference type="ChEBI" id="CHEBI:29105"/>
    </cofactor>
    <text evidence="11">Binds 2 Zn(2+) ions per subunit.</text>
</comment>
<dbReference type="AlphaFoldDB" id="A0A5H2QHE4"/>
<dbReference type="InterPro" id="IPR036365">
    <property type="entry name" value="PGBD-like_sf"/>
</dbReference>
<feature type="chain" id="PRO_5023926900" evidence="15">
    <location>
        <begin position="17"/>
        <end position="596"/>
    </location>
</feature>
<feature type="binding site" evidence="11">
    <location>
        <position position="227"/>
    </location>
    <ligand>
        <name>Ca(2+)</name>
        <dbReference type="ChEBI" id="CHEBI:29108"/>
        <label>2</label>
    </ligand>
</feature>
<dbReference type="SUPFAM" id="SSF50923">
    <property type="entry name" value="Hemopexin-like domain"/>
    <property type="match status" value="1"/>
</dbReference>
<dbReference type="OrthoDB" id="406838at2759"/>
<dbReference type="GO" id="GO:0006508">
    <property type="term" value="P:proteolysis"/>
    <property type="evidence" value="ECO:0007669"/>
    <property type="project" value="UniProtKB-KW"/>
</dbReference>
<evidence type="ECO:0000256" key="3">
    <source>
        <dbReference type="ARBA" id="ARBA00022723"/>
    </source>
</evidence>
<sequence length="596" mass="68890">MLLAVVMCLLVPRAWCLPVEEGAKGVWRRWAPRDRREIIDDNAQHYLMKYGYLPMSDMETGNLRTEDQLRDAIRTMQRFGHVPVTGVLDEKTKELFKRPRCSLPDVLHDQTSSYTLSSRLKRFVKQGKRWNRFNITWGIRTYPTNIRDKTGQPNHLTRWEIQREFRLATEVWDRASRLVFLELEHNADQADIIIDFKRGYHGDGYPFDGQGKTLAHAFYPGAGVGGDMHFDDQEPWVQHKDSDNTWEHVSLFITAAHELGHALGLYHSDVEGALMGPYLIKFPETFQLPEDDVRGIQELYGPDENWNQDNYPQPPPAPPTPKPKEPPTERPTKETPKKPILPPKNTEKPDTCDTDYDALSVIRREVYIFKGKYFWRLDPSGKLRPNYPAEISRFWAILPKNITKVDAVYERPDTNIVFFIGNRYYVCQGNQQLLKTGLLKHLGLPEDLEKVDAAFVWGHNGRTYFFADTMYWRFDEYVKNVELDYPRDMVMWSGVPYNIDSAFKYNGTTYFFKGKVFWEFDDLRMKVKPKSPALSAPYWLGCPNNIENPSYGKASITDTSGSGSSSGFLTSLLPFVVAIAVVVRAESLTASWRFRL</sequence>
<feature type="binding site" evidence="10">
    <location>
        <position position="261"/>
    </location>
    <ligand>
        <name>Zn(2+)</name>
        <dbReference type="ChEBI" id="CHEBI:29105"/>
        <label>2</label>
        <note>catalytic</note>
    </ligand>
</feature>
<keyword evidence="8" id="KW-0865">Zymogen</keyword>
<feature type="binding site" evidence="11">
    <location>
        <position position="275"/>
    </location>
    <ligand>
        <name>Zn(2+)</name>
        <dbReference type="ChEBI" id="CHEBI:29105"/>
        <label>2</label>
        <note>catalytic</note>
    </ligand>
</feature>
<dbReference type="Gene3D" id="2.110.10.10">
    <property type="entry name" value="Hemopexin-like domain"/>
    <property type="match status" value="1"/>
</dbReference>
<name>A0A5H2QHE4_PENVA</name>
<gene>
    <name evidence="17" type="primary">MMP2</name>
</gene>
<feature type="short sequence motif" description="Cysteine switch" evidence="12">
    <location>
        <begin position="99"/>
        <end position="106"/>
    </location>
</feature>
<evidence type="ECO:0000256" key="5">
    <source>
        <dbReference type="ARBA" id="ARBA00022801"/>
    </source>
</evidence>
<organism evidence="17">
    <name type="scientific">Penaeus vannamei</name>
    <name type="common">Whiteleg shrimp</name>
    <name type="synonym">Litopenaeus vannamei</name>
    <dbReference type="NCBI Taxonomy" id="6689"/>
    <lineage>
        <taxon>Eukaryota</taxon>
        <taxon>Metazoa</taxon>
        <taxon>Ecdysozoa</taxon>
        <taxon>Arthropoda</taxon>
        <taxon>Crustacea</taxon>
        <taxon>Multicrustacea</taxon>
        <taxon>Malacostraca</taxon>
        <taxon>Eumalacostraca</taxon>
        <taxon>Eucarida</taxon>
        <taxon>Decapoda</taxon>
        <taxon>Dendrobranchiata</taxon>
        <taxon>Penaeoidea</taxon>
        <taxon>Penaeidae</taxon>
        <taxon>Penaeus</taxon>
    </lineage>
</organism>
<accession>A0A5H2QHE4</accession>
<dbReference type="GO" id="GO:0005615">
    <property type="term" value="C:extracellular space"/>
    <property type="evidence" value="ECO:0007669"/>
    <property type="project" value="TreeGrafter"/>
</dbReference>
<dbReference type="InterPro" id="IPR033739">
    <property type="entry name" value="M10A_MMP"/>
</dbReference>
<evidence type="ECO:0000256" key="7">
    <source>
        <dbReference type="ARBA" id="ARBA00023049"/>
    </source>
</evidence>
<evidence type="ECO:0000256" key="6">
    <source>
        <dbReference type="ARBA" id="ARBA00022833"/>
    </source>
</evidence>
<feature type="binding site" evidence="11">
    <location>
        <position position="209"/>
    </location>
    <ligand>
        <name>Ca(2+)</name>
        <dbReference type="ChEBI" id="CHEBI:29108"/>
        <label>3</label>
    </ligand>
</feature>
<protein>
    <submittedName>
        <fullName evidence="17">Matrix metalloproteinase 2</fullName>
    </submittedName>
</protein>
<dbReference type="Pfam" id="PF01471">
    <property type="entry name" value="PG_binding_1"/>
    <property type="match status" value="1"/>
</dbReference>
<proteinExistence type="evidence at transcript level"/>
<dbReference type="InterPro" id="IPR018487">
    <property type="entry name" value="Hemopexin-like_repeat"/>
</dbReference>
<dbReference type="GO" id="GO:0030198">
    <property type="term" value="P:extracellular matrix organization"/>
    <property type="evidence" value="ECO:0007669"/>
    <property type="project" value="TreeGrafter"/>
</dbReference>
<evidence type="ECO:0000256" key="11">
    <source>
        <dbReference type="PIRSR" id="PIRSR621190-2"/>
    </source>
</evidence>
<dbReference type="CDD" id="cd04278">
    <property type="entry name" value="ZnMc_MMP"/>
    <property type="match status" value="1"/>
</dbReference>
<dbReference type="InterPro" id="IPR001818">
    <property type="entry name" value="Pept_M10_metallopeptidase"/>
</dbReference>
<dbReference type="GO" id="GO:0008270">
    <property type="term" value="F:zinc ion binding"/>
    <property type="evidence" value="ECO:0007669"/>
    <property type="project" value="InterPro"/>
</dbReference>
<feature type="active site" evidence="9">
    <location>
        <position position="258"/>
    </location>
</feature>
<feature type="binding site" evidence="11">
    <location>
        <position position="216"/>
    </location>
    <ligand>
        <name>Zn(2+)</name>
        <dbReference type="ChEBI" id="CHEBI:29105"/>
        <label>1</label>
    </ligand>
</feature>
<evidence type="ECO:0000256" key="14">
    <source>
        <dbReference type="SAM" id="MobiDB-lite"/>
    </source>
</evidence>
<feature type="repeat" description="Hemopexin" evidence="13">
    <location>
        <begin position="496"/>
        <end position="542"/>
    </location>
</feature>
<keyword evidence="6 10" id="KW-0862">Zinc</keyword>
<dbReference type="InterPro" id="IPR024079">
    <property type="entry name" value="MetalloPept_cat_dom_sf"/>
</dbReference>
<dbReference type="PANTHER" id="PTHR10201">
    <property type="entry name" value="MATRIX METALLOPROTEINASE"/>
    <property type="match status" value="1"/>
</dbReference>
<evidence type="ECO:0000256" key="1">
    <source>
        <dbReference type="ARBA" id="ARBA00010370"/>
    </source>
</evidence>
<keyword evidence="7" id="KW-0482">Metalloprotease</keyword>
<feature type="binding site" evidence="10">
    <location>
        <position position="257"/>
    </location>
    <ligand>
        <name>Zn(2+)</name>
        <dbReference type="ChEBI" id="CHEBI:29105"/>
        <label>2</label>
        <note>catalytic</note>
    </ligand>
</feature>
<feature type="binding site" evidence="11">
    <location>
        <position position="454"/>
    </location>
    <ligand>
        <name>Ca(2+)</name>
        <dbReference type="ChEBI" id="CHEBI:29108"/>
        <label>5</label>
    </ligand>
</feature>
<dbReference type="InterPro" id="IPR000585">
    <property type="entry name" value="Hemopexin-like_dom"/>
</dbReference>
<feature type="binding site" evidence="11">
    <location>
        <position position="201"/>
    </location>
    <ligand>
        <name>Zn(2+)</name>
        <dbReference type="ChEBI" id="CHEBI:29105"/>
        <label>1</label>
    </ligand>
</feature>
<evidence type="ECO:0000256" key="8">
    <source>
        <dbReference type="ARBA" id="ARBA00023145"/>
    </source>
</evidence>
<dbReference type="PIRSF" id="PIRSF001191">
    <property type="entry name" value="Peptidase_M10A_matrix"/>
    <property type="match status" value="1"/>
</dbReference>
<keyword evidence="2" id="KW-0645">Protease</keyword>
<evidence type="ECO:0000259" key="16">
    <source>
        <dbReference type="SMART" id="SM00235"/>
    </source>
</evidence>
<feature type="binding site" evidence="11">
    <location>
        <position position="500"/>
    </location>
    <ligand>
        <name>Ca(2+)</name>
        <dbReference type="ChEBI" id="CHEBI:29108"/>
        <label>4</label>
    </ligand>
</feature>
<comment type="cofactor">
    <cofactor evidence="11">
        <name>Ca(2+)</name>
        <dbReference type="ChEBI" id="CHEBI:29108"/>
    </cofactor>
    <text evidence="11">Can bind about 5 Ca(2+) ions per subunit.</text>
</comment>
<dbReference type="SMART" id="SM00120">
    <property type="entry name" value="HX"/>
    <property type="match status" value="4"/>
</dbReference>
<feature type="binding site" evidence="11">
    <location>
        <position position="406"/>
    </location>
    <ligand>
        <name>Ca(2+)</name>
        <dbReference type="ChEBI" id="CHEBI:29108"/>
        <label>4</label>
    </ligand>
</feature>
<feature type="compositionally biased region" description="Basic and acidic residues" evidence="14">
    <location>
        <begin position="322"/>
        <end position="337"/>
    </location>
</feature>
<feature type="binding site" evidence="11">
    <location>
        <position position="234"/>
    </location>
    <ligand>
        <name>Ca(2+)</name>
        <dbReference type="ChEBI" id="CHEBI:29108"/>
        <label>3</label>
    </ligand>
</feature>
<feature type="binding site" evidence="11">
    <location>
        <position position="232"/>
    </location>
    <ligand>
        <name>Ca(2+)</name>
        <dbReference type="ChEBI" id="CHEBI:29108"/>
        <label>1</label>
    </ligand>
</feature>
<feature type="domain" description="Peptidase metallopeptidase" evidence="16">
    <location>
        <begin position="126"/>
        <end position="302"/>
    </location>
</feature>
<dbReference type="InterPro" id="IPR002477">
    <property type="entry name" value="Peptidoglycan-bd-like"/>
</dbReference>
<evidence type="ECO:0000256" key="9">
    <source>
        <dbReference type="PIRSR" id="PIRSR001191-1"/>
    </source>
</evidence>
<evidence type="ECO:0000313" key="17">
    <source>
        <dbReference type="EMBL" id="AYM00410.1"/>
    </source>
</evidence>
<dbReference type="GO" id="GO:0031012">
    <property type="term" value="C:extracellular matrix"/>
    <property type="evidence" value="ECO:0007669"/>
    <property type="project" value="InterPro"/>
</dbReference>
<feature type="repeat" description="Hemopexin" evidence="13">
    <location>
        <begin position="448"/>
        <end position="495"/>
    </location>
</feature>
<keyword evidence="15" id="KW-0732">Signal</keyword>
<dbReference type="EMBL" id="MH778698">
    <property type="protein sequence ID" value="AYM00410.1"/>
    <property type="molecule type" value="mRNA"/>
</dbReference>
<dbReference type="SUPFAM" id="SSF47090">
    <property type="entry name" value="PGBD-like"/>
    <property type="match status" value="1"/>
</dbReference>
<dbReference type="CDD" id="cd00094">
    <property type="entry name" value="HX"/>
    <property type="match status" value="1"/>
</dbReference>
<keyword evidence="4" id="KW-0677">Repeat</keyword>
<feature type="region of interest" description="Disordered" evidence="14">
    <location>
        <begin position="300"/>
        <end position="351"/>
    </location>
</feature>
<dbReference type="PANTHER" id="PTHR10201:SF308">
    <property type="entry name" value="MATRIX METALLOPROTEINASE 2"/>
    <property type="match status" value="1"/>
</dbReference>
<comment type="similarity">
    <text evidence="1">Belongs to the peptidase M10A family.</text>
</comment>
<dbReference type="SMART" id="SM00235">
    <property type="entry name" value="ZnMc"/>
    <property type="match status" value="1"/>
</dbReference>
<feature type="binding site" evidence="11">
    <location>
        <position position="231"/>
    </location>
    <ligand>
        <name>Ca(2+)</name>
        <dbReference type="ChEBI" id="CHEBI:29108"/>
        <label>3</label>
    </ligand>
</feature>
<dbReference type="Pfam" id="PF00045">
    <property type="entry name" value="Hemopexin"/>
    <property type="match status" value="3"/>
</dbReference>
<feature type="binding site" evidence="11">
    <location>
        <position position="234"/>
    </location>
    <ligand>
        <name>Ca(2+)</name>
        <dbReference type="ChEBI" id="CHEBI:29108"/>
        <label>1</label>
    </ligand>
</feature>
<dbReference type="FunFam" id="2.110.10.10:FF:000018">
    <property type="entry name" value="Matrix metallopeptidase 25b"/>
    <property type="match status" value="1"/>
</dbReference>
<dbReference type="GO" id="GO:0004222">
    <property type="term" value="F:metalloendopeptidase activity"/>
    <property type="evidence" value="ECO:0007669"/>
    <property type="project" value="InterPro"/>
</dbReference>
<dbReference type="PRINTS" id="PR00138">
    <property type="entry name" value="MATRIXIN"/>
</dbReference>
<feature type="binding site" evidence="11">
    <location>
        <position position="208"/>
    </location>
    <ligand>
        <name>Ca(2+)</name>
        <dbReference type="ChEBI" id="CHEBI:29108"/>
        <label>3</label>
    </ligand>
</feature>
<feature type="binding site" evidence="11">
    <location>
        <position position="357"/>
    </location>
    <ligand>
        <name>Ca(2+)</name>
        <dbReference type="ChEBI" id="CHEBI:29108"/>
        <label>4</label>
    </ligand>
</feature>
<dbReference type="BRENDA" id="3.4.24.24">
    <property type="organism ID" value="4594"/>
</dbReference>
<feature type="signal peptide" evidence="15">
    <location>
        <begin position="1"/>
        <end position="16"/>
    </location>
</feature>
<evidence type="ECO:0000256" key="15">
    <source>
        <dbReference type="SAM" id="SignalP"/>
    </source>
</evidence>
<evidence type="ECO:0000256" key="2">
    <source>
        <dbReference type="ARBA" id="ARBA00022670"/>
    </source>
</evidence>
<keyword evidence="11" id="KW-0106">Calcium</keyword>
<dbReference type="SUPFAM" id="SSF55486">
    <property type="entry name" value="Metalloproteases ('zincins'), catalytic domain"/>
    <property type="match status" value="1"/>
</dbReference>
<dbReference type="InterPro" id="IPR006026">
    <property type="entry name" value="Peptidase_Metallo"/>
</dbReference>
<feature type="binding site" evidence="11">
    <location>
        <position position="225"/>
    </location>
    <ligand>
        <name>Ca(2+)</name>
        <dbReference type="ChEBI" id="CHEBI:29108"/>
        <label>2</label>
    </ligand>
</feature>
<dbReference type="PROSITE" id="PS51642">
    <property type="entry name" value="HEMOPEXIN_2"/>
    <property type="match status" value="3"/>
</dbReference>
<dbReference type="Pfam" id="PF00413">
    <property type="entry name" value="Peptidase_M10"/>
    <property type="match status" value="1"/>
</dbReference>
<feature type="binding site" evidence="11">
    <location>
        <position position="191"/>
    </location>
    <ligand>
        <name>Ca(2+)</name>
        <dbReference type="ChEBI" id="CHEBI:29108"/>
        <label>2</label>
    </ligand>
</feature>
<dbReference type="InterPro" id="IPR021190">
    <property type="entry name" value="Pept_M10A"/>
</dbReference>
<feature type="binding site" evidence="11">
    <location>
        <position position="229"/>
    </location>
    <ligand>
        <name>Zn(2+)</name>
        <dbReference type="ChEBI" id="CHEBI:29105"/>
        <label>1</label>
    </ligand>
</feature>
<dbReference type="Gene3D" id="3.40.390.10">
    <property type="entry name" value="Collagenase (Catalytic Domain)"/>
    <property type="match status" value="1"/>
</dbReference>
<feature type="compositionally biased region" description="Pro residues" evidence="14">
    <location>
        <begin position="312"/>
        <end position="321"/>
    </location>
</feature>
<feature type="binding site" evidence="10">
    <location>
        <position position="267"/>
    </location>
    <ligand>
        <name>Zn(2+)</name>
        <dbReference type="ChEBI" id="CHEBI:29105"/>
        <label>2</label>
        <note>catalytic</note>
    </ligand>
</feature>
<evidence type="ECO:0000256" key="13">
    <source>
        <dbReference type="PROSITE-ProRule" id="PRU01011"/>
    </source>
</evidence>
<evidence type="ECO:0000256" key="12">
    <source>
        <dbReference type="PIRSR" id="PIRSR621190-5"/>
    </source>
</evidence>
<reference evidence="17" key="1">
    <citation type="submission" date="2018-08" db="EMBL/GenBank/DDBJ databases">
        <authorList>
            <person name="Chen Y.-H."/>
        </authorList>
    </citation>
    <scope>NUCLEOTIDE SEQUENCE</scope>
</reference>
<feature type="binding site" description="in inhibited form" evidence="11">
    <location>
        <position position="101"/>
    </location>
    <ligand>
        <name>Zn(2+)</name>
        <dbReference type="ChEBI" id="CHEBI:29105"/>
        <label>2</label>
        <note>catalytic</note>
    </ligand>
</feature>
<keyword evidence="3 10" id="KW-0479">Metal-binding</keyword>
<keyword evidence="5" id="KW-0378">Hydrolase</keyword>
<dbReference type="InterPro" id="IPR036375">
    <property type="entry name" value="Hemopexin-like_dom_sf"/>
</dbReference>
<feature type="repeat" description="Hemopexin" evidence="13">
    <location>
        <begin position="349"/>
        <end position="398"/>
    </location>
</feature>
<feature type="binding site" evidence="11">
    <location>
        <position position="203"/>
    </location>
    <ligand>
        <name>Zn(2+)</name>
        <dbReference type="ChEBI" id="CHEBI:29105"/>
        <label>1</label>
    </ligand>
</feature>
<evidence type="ECO:0000256" key="10">
    <source>
        <dbReference type="PIRSR" id="PIRSR001191-2"/>
    </source>
</evidence>
<dbReference type="GO" id="GO:0030574">
    <property type="term" value="P:collagen catabolic process"/>
    <property type="evidence" value="ECO:0007669"/>
    <property type="project" value="TreeGrafter"/>
</dbReference>
<evidence type="ECO:0000256" key="4">
    <source>
        <dbReference type="ARBA" id="ARBA00022737"/>
    </source>
</evidence>